<dbReference type="STRING" id="436010.A0A166RJR7"/>
<organism evidence="1 2">
    <name type="scientific">Athelia psychrophila</name>
    <dbReference type="NCBI Taxonomy" id="1759441"/>
    <lineage>
        <taxon>Eukaryota</taxon>
        <taxon>Fungi</taxon>
        <taxon>Dikarya</taxon>
        <taxon>Basidiomycota</taxon>
        <taxon>Agaricomycotina</taxon>
        <taxon>Agaricomycetes</taxon>
        <taxon>Agaricomycetidae</taxon>
        <taxon>Atheliales</taxon>
        <taxon>Atheliaceae</taxon>
        <taxon>Athelia</taxon>
    </lineage>
</organism>
<reference evidence="1 2" key="1">
    <citation type="journal article" date="2016" name="Mol. Biol. Evol.">
        <title>Comparative Genomics of Early-Diverging Mushroom-Forming Fungi Provides Insights into the Origins of Lignocellulose Decay Capabilities.</title>
        <authorList>
            <person name="Nagy L.G."/>
            <person name="Riley R."/>
            <person name="Tritt A."/>
            <person name="Adam C."/>
            <person name="Daum C."/>
            <person name="Floudas D."/>
            <person name="Sun H."/>
            <person name="Yadav J.S."/>
            <person name="Pangilinan J."/>
            <person name="Larsson K.H."/>
            <person name="Matsuura K."/>
            <person name="Barry K."/>
            <person name="Labutti K."/>
            <person name="Kuo R."/>
            <person name="Ohm R.A."/>
            <person name="Bhattacharya S.S."/>
            <person name="Shirouzu T."/>
            <person name="Yoshinaga Y."/>
            <person name="Martin F.M."/>
            <person name="Grigoriev I.V."/>
            <person name="Hibbett D.S."/>
        </authorList>
    </citation>
    <scope>NUCLEOTIDE SEQUENCE [LARGE SCALE GENOMIC DNA]</scope>
    <source>
        <strain evidence="1 2">CBS 109695</strain>
    </source>
</reference>
<evidence type="ECO:0000313" key="2">
    <source>
        <dbReference type="Proteomes" id="UP000076532"/>
    </source>
</evidence>
<evidence type="ECO:0008006" key="3">
    <source>
        <dbReference type="Google" id="ProtNLM"/>
    </source>
</evidence>
<protein>
    <recommendedName>
        <fullName evidence="3">F-box domain-containing protein</fullName>
    </recommendedName>
</protein>
<accession>A0A166RJR7</accession>
<proteinExistence type="predicted"/>
<keyword evidence="2" id="KW-1185">Reference proteome</keyword>
<dbReference type="OrthoDB" id="2788229at2759"/>
<evidence type="ECO:0000313" key="1">
    <source>
        <dbReference type="EMBL" id="KZP28345.1"/>
    </source>
</evidence>
<name>A0A166RJR7_9AGAM</name>
<dbReference type="Proteomes" id="UP000076532">
    <property type="component" value="Unassembled WGS sequence"/>
</dbReference>
<dbReference type="AlphaFoldDB" id="A0A166RJR7"/>
<gene>
    <name evidence="1" type="ORF">FIBSPDRAFT_268911</name>
</gene>
<dbReference type="EMBL" id="KV417504">
    <property type="protein sequence ID" value="KZP28345.1"/>
    <property type="molecule type" value="Genomic_DNA"/>
</dbReference>
<sequence length="274" mass="30566">MLAAETVDTIIDYLHNDKAALATCCVICRSWLPAARFHLFSEVIVESDTFLSLPSVLETSPHIGLLVRSLVVQGRDSQTRAPARRRQSSAADIVLASQLSNLTTHLSRVHSLQISCVDWELFILEDILHVLSRTLSTISRLALTRVKFRTFCHAATFICAFPTLRRLSMADVSWDANSMAAPMLTRPLVVEVSSMQIVTHARCLVDWLILQNPLPDIRTFFVQVGFDEGNDVTRRLLQSPIGPGIETLHLSLRKFTLNEPVQSEQSSTLITPHA</sequence>